<protein>
    <submittedName>
        <fullName evidence="1">Uncharacterized protein</fullName>
    </submittedName>
</protein>
<dbReference type="EMBL" id="CM044701">
    <property type="protein sequence ID" value="KAI5679953.1"/>
    <property type="molecule type" value="Genomic_DNA"/>
</dbReference>
<sequence length="269" mass="29749">MAQRAHVPKFGNWESEDNVPYTVYFDKARKGRGGKMINPNDPQENPEMFSKIPPSDPAPVPPARPKAQVEEPMGRAAAARTTQDQRRMNREDGNYRQFAESPARNNDNRSRRTSGDQSPYHQQYGRGSNSSRSSRPSVGSEHSIDKSPLHPAYQAKVRAPGGGGGSPAWEGGKNSYDSSHGTTTGKSRMKPVTQPDESPDRGAAVPRFGDWDENNPQSADNYTHIFNKVREERHTGPSNAQGGKSDSPYYGMQKPKTDNKGCCFPFLKK</sequence>
<name>A0ACC0C581_CATRO</name>
<proteinExistence type="predicted"/>
<comment type="caution">
    <text evidence="1">The sequence shown here is derived from an EMBL/GenBank/DDBJ whole genome shotgun (WGS) entry which is preliminary data.</text>
</comment>
<evidence type="ECO:0000313" key="2">
    <source>
        <dbReference type="Proteomes" id="UP001060085"/>
    </source>
</evidence>
<accession>A0ACC0C581</accession>
<evidence type="ECO:0000313" key="1">
    <source>
        <dbReference type="EMBL" id="KAI5679953.1"/>
    </source>
</evidence>
<organism evidence="1 2">
    <name type="scientific">Catharanthus roseus</name>
    <name type="common">Madagascar periwinkle</name>
    <name type="synonym">Vinca rosea</name>
    <dbReference type="NCBI Taxonomy" id="4058"/>
    <lineage>
        <taxon>Eukaryota</taxon>
        <taxon>Viridiplantae</taxon>
        <taxon>Streptophyta</taxon>
        <taxon>Embryophyta</taxon>
        <taxon>Tracheophyta</taxon>
        <taxon>Spermatophyta</taxon>
        <taxon>Magnoliopsida</taxon>
        <taxon>eudicotyledons</taxon>
        <taxon>Gunneridae</taxon>
        <taxon>Pentapetalae</taxon>
        <taxon>asterids</taxon>
        <taxon>lamiids</taxon>
        <taxon>Gentianales</taxon>
        <taxon>Apocynaceae</taxon>
        <taxon>Rauvolfioideae</taxon>
        <taxon>Vinceae</taxon>
        <taxon>Catharanthinae</taxon>
        <taxon>Catharanthus</taxon>
    </lineage>
</organism>
<reference evidence="2" key="1">
    <citation type="journal article" date="2023" name="Nat. Plants">
        <title>Single-cell RNA sequencing provides a high-resolution roadmap for understanding the multicellular compartmentation of specialized metabolism.</title>
        <authorList>
            <person name="Sun S."/>
            <person name="Shen X."/>
            <person name="Li Y."/>
            <person name="Li Y."/>
            <person name="Wang S."/>
            <person name="Li R."/>
            <person name="Zhang H."/>
            <person name="Shen G."/>
            <person name="Guo B."/>
            <person name="Wei J."/>
            <person name="Xu J."/>
            <person name="St-Pierre B."/>
            <person name="Chen S."/>
            <person name="Sun C."/>
        </authorList>
    </citation>
    <scope>NUCLEOTIDE SEQUENCE [LARGE SCALE GENOMIC DNA]</scope>
</reference>
<dbReference type="Proteomes" id="UP001060085">
    <property type="component" value="Linkage Group LG01"/>
</dbReference>
<gene>
    <name evidence="1" type="ORF">M9H77_01180</name>
</gene>
<keyword evidence="2" id="KW-1185">Reference proteome</keyword>